<evidence type="ECO:0000313" key="2">
    <source>
        <dbReference type="Proteomes" id="UP001597045"/>
    </source>
</evidence>
<name>A0ABW3MGQ1_9PSEU</name>
<accession>A0ABW3MGQ1</accession>
<dbReference type="EMBL" id="JBHTIS010002052">
    <property type="protein sequence ID" value="MFD1049222.1"/>
    <property type="molecule type" value="Genomic_DNA"/>
</dbReference>
<protein>
    <submittedName>
        <fullName evidence="1">Uncharacterized protein</fullName>
    </submittedName>
</protein>
<proteinExistence type="predicted"/>
<reference evidence="2" key="1">
    <citation type="journal article" date="2019" name="Int. J. Syst. Evol. Microbiol.">
        <title>The Global Catalogue of Microorganisms (GCM) 10K type strain sequencing project: providing services to taxonomists for standard genome sequencing and annotation.</title>
        <authorList>
            <consortium name="The Broad Institute Genomics Platform"/>
            <consortium name="The Broad Institute Genome Sequencing Center for Infectious Disease"/>
            <person name="Wu L."/>
            <person name="Ma J."/>
        </authorList>
    </citation>
    <scope>NUCLEOTIDE SEQUENCE [LARGE SCALE GENOMIC DNA]</scope>
    <source>
        <strain evidence="2">JCM 31486</strain>
    </source>
</reference>
<sequence>MSDGMSPEMVRVTDMDRLVAHSMCANRFHPQWRQTVTSMSQYAAIPLVLLDDFEEHTAQVHRAAMVAYRHGMYDPDTTTAHKPTCTYNFFPWQDLAGLPADDSEPVWEDPASTVSEGCYLRAAEDTGSTLKLRLMTNGVERERVTGIMKQMHALLVG</sequence>
<keyword evidence="2" id="KW-1185">Reference proteome</keyword>
<gene>
    <name evidence="1" type="ORF">ACFQ1S_28645</name>
</gene>
<evidence type="ECO:0000313" key="1">
    <source>
        <dbReference type="EMBL" id="MFD1049222.1"/>
    </source>
</evidence>
<dbReference type="Proteomes" id="UP001597045">
    <property type="component" value="Unassembled WGS sequence"/>
</dbReference>
<organism evidence="1 2">
    <name type="scientific">Kibdelosporangium lantanae</name>
    <dbReference type="NCBI Taxonomy" id="1497396"/>
    <lineage>
        <taxon>Bacteria</taxon>
        <taxon>Bacillati</taxon>
        <taxon>Actinomycetota</taxon>
        <taxon>Actinomycetes</taxon>
        <taxon>Pseudonocardiales</taxon>
        <taxon>Pseudonocardiaceae</taxon>
        <taxon>Kibdelosporangium</taxon>
    </lineage>
</organism>
<comment type="caution">
    <text evidence="1">The sequence shown here is derived from an EMBL/GenBank/DDBJ whole genome shotgun (WGS) entry which is preliminary data.</text>
</comment>